<gene>
    <name evidence="3" type="ORF">GXP69_08240</name>
</gene>
<dbReference type="Gene3D" id="3.30.565.10">
    <property type="entry name" value="Histidine kinase-like ATPase, C-terminal domain"/>
    <property type="match status" value="1"/>
</dbReference>
<evidence type="ECO:0000256" key="1">
    <source>
        <dbReference type="SAM" id="Phobius"/>
    </source>
</evidence>
<feature type="transmembrane region" description="Helical" evidence="1">
    <location>
        <begin position="19"/>
        <end position="37"/>
    </location>
</feature>
<dbReference type="GO" id="GO:0016020">
    <property type="term" value="C:membrane"/>
    <property type="evidence" value="ECO:0007669"/>
    <property type="project" value="InterPro"/>
</dbReference>
<feature type="transmembrane region" description="Helical" evidence="1">
    <location>
        <begin position="89"/>
        <end position="110"/>
    </location>
</feature>
<dbReference type="GO" id="GO:0000155">
    <property type="term" value="F:phosphorelay sensor kinase activity"/>
    <property type="evidence" value="ECO:0007669"/>
    <property type="project" value="InterPro"/>
</dbReference>
<keyword evidence="3" id="KW-0808">Transferase</keyword>
<feature type="domain" description="Signal transduction histidine kinase internal region" evidence="2">
    <location>
        <begin position="311"/>
        <end position="389"/>
    </location>
</feature>
<keyword evidence="3" id="KW-0418">Kinase</keyword>
<dbReference type="RefSeq" id="WP_163914281.1">
    <property type="nucleotide sequence ID" value="NZ_JAAGWD010000003.1"/>
</dbReference>
<keyword evidence="1" id="KW-0472">Membrane</keyword>
<dbReference type="PANTHER" id="PTHR34220:SF7">
    <property type="entry name" value="SENSOR HISTIDINE KINASE YPDA"/>
    <property type="match status" value="1"/>
</dbReference>
<dbReference type="AlphaFoldDB" id="A0A6B3LW66"/>
<dbReference type="InterPro" id="IPR010559">
    <property type="entry name" value="Sig_transdc_His_kin_internal"/>
</dbReference>
<accession>A0A6B3LW66</accession>
<proteinExistence type="predicted"/>
<evidence type="ECO:0000313" key="3">
    <source>
        <dbReference type="EMBL" id="NEM97681.1"/>
    </source>
</evidence>
<feature type="transmembrane region" description="Helical" evidence="1">
    <location>
        <begin position="236"/>
        <end position="259"/>
    </location>
</feature>
<feature type="transmembrane region" description="Helical" evidence="1">
    <location>
        <begin position="265"/>
        <end position="289"/>
    </location>
</feature>
<keyword evidence="1" id="KW-0812">Transmembrane</keyword>
<dbReference type="PANTHER" id="PTHR34220">
    <property type="entry name" value="SENSOR HISTIDINE KINASE YPDA"/>
    <property type="match status" value="1"/>
</dbReference>
<dbReference type="SUPFAM" id="SSF55874">
    <property type="entry name" value="ATPase domain of HSP90 chaperone/DNA topoisomerase II/histidine kinase"/>
    <property type="match status" value="1"/>
</dbReference>
<feature type="transmembrane region" description="Helical" evidence="1">
    <location>
        <begin position="57"/>
        <end position="77"/>
    </location>
</feature>
<comment type="caution">
    <text evidence="3">The sequence shown here is derived from an EMBL/GenBank/DDBJ whole genome shotgun (WGS) entry which is preliminary data.</text>
</comment>
<dbReference type="Pfam" id="PF06580">
    <property type="entry name" value="His_kinase"/>
    <property type="match status" value="1"/>
</dbReference>
<evidence type="ECO:0000313" key="4">
    <source>
        <dbReference type="Proteomes" id="UP000474777"/>
    </source>
</evidence>
<reference evidence="3 4" key="1">
    <citation type="submission" date="2020-02" db="EMBL/GenBank/DDBJ databases">
        <authorList>
            <person name="Kim M.K."/>
        </authorList>
    </citation>
    <scope>NUCLEOTIDE SEQUENCE [LARGE SCALE GENOMIC DNA]</scope>
    <source>
        <strain evidence="3 4">BT327</strain>
    </source>
</reference>
<keyword evidence="1" id="KW-1133">Transmembrane helix</keyword>
<dbReference type="InterPro" id="IPR050640">
    <property type="entry name" value="Bact_2-comp_sensor_kinase"/>
</dbReference>
<protein>
    <submittedName>
        <fullName evidence="3">Sensor histidine kinase</fullName>
    </submittedName>
</protein>
<feature type="transmembrane region" description="Helical" evidence="1">
    <location>
        <begin position="174"/>
        <end position="197"/>
    </location>
</feature>
<feature type="transmembrane region" description="Helical" evidence="1">
    <location>
        <begin position="203"/>
        <end position="224"/>
    </location>
</feature>
<dbReference type="EMBL" id="JAAGWD010000003">
    <property type="protein sequence ID" value="NEM97681.1"/>
    <property type="molecule type" value="Genomic_DNA"/>
</dbReference>
<keyword evidence="4" id="KW-1185">Reference proteome</keyword>
<evidence type="ECO:0000259" key="2">
    <source>
        <dbReference type="Pfam" id="PF06580"/>
    </source>
</evidence>
<name>A0A6B3LW66_9BACT</name>
<sequence length="503" mass="58243">MYLTSNFELKPASLKKVEFWGATTALVFALFALSVGASPNQYLFRHNGVVYNYYENYFWPQLIRFVVYYLAFLITNSTIIPDLMQRHKVWLNAFLLLITFVAVGLITGILDTYTKAYVFPDYYTEKHAYNVIFQQAFHHTFWLLLMLVFYTVIKHLGLYLLANSNSIQARYRLVTPETLMAFVIWMVSVFLLLVINVSDEFPIVWGAISLCAIAVYSLSFSVLIPRMLTKKKPFLYYLLSMAGVFALAFVPVGLILMPVTQHAEFALSLSAFNSFFQVLIVTPAVWLLFKRQQKGNEEVFVLKKELGTTNANLDFLRSQINPHFLFNALNTLYGTALQENSERTAQGIQMLGDMMRFMLHENLQQKILLSREIEYLRNYIDLQKLRTSDSPVISIETKIEEVLDNKMIAPMLLIPFVENAFKHGISLKNRSWIRITLHCVENELLFDVYNSKHPKQEQDTEKDHSGVGLQNVKQRLGLLYPNKHELIIRETAEEYFVHLTVQL</sequence>
<organism evidence="3 4">
    <name type="scientific">Pontibacter burrus</name>
    <dbReference type="NCBI Taxonomy" id="2704466"/>
    <lineage>
        <taxon>Bacteria</taxon>
        <taxon>Pseudomonadati</taxon>
        <taxon>Bacteroidota</taxon>
        <taxon>Cytophagia</taxon>
        <taxon>Cytophagales</taxon>
        <taxon>Hymenobacteraceae</taxon>
        <taxon>Pontibacter</taxon>
    </lineage>
</organism>
<dbReference type="InterPro" id="IPR036890">
    <property type="entry name" value="HATPase_C_sf"/>
</dbReference>
<dbReference type="Proteomes" id="UP000474777">
    <property type="component" value="Unassembled WGS sequence"/>
</dbReference>
<feature type="transmembrane region" description="Helical" evidence="1">
    <location>
        <begin position="141"/>
        <end position="162"/>
    </location>
</feature>